<keyword evidence="3" id="KW-1185">Reference proteome</keyword>
<feature type="region of interest" description="Disordered" evidence="1">
    <location>
        <begin position="1"/>
        <end position="43"/>
    </location>
</feature>
<protein>
    <submittedName>
        <fullName evidence="2">Uncharacterized protein</fullName>
    </submittedName>
</protein>
<comment type="caution">
    <text evidence="2">The sequence shown here is derived from an EMBL/GenBank/DDBJ whole genome shotgun (WGS) entry which is preliminary data.</text>
</comment>
<accession>A0AAD5TNA0</accession>
<evidence type="ECO:0000256" key="1">
    <source>
        <dbReference type="SAM" id="MobiDB-lite"/>
    </source>
</evidence>
<proteinExistence type="predicted"/>
<feature type="compositionally biased region" description="Low complexity" evidence="1">
    <location>
        <begin position="9"/>
        <end position="24"/>
    </location>
</feature>
<dbReference type="InterPro" id="IPR019034">
    <property type="entry name" value="UPF0390"/>
</dbReference>
<evidence type="ECO:0000313" key="3">
    <source>
        <dbReference type="Proteomes" id="UP001212152"/>
    </source>
</evidence>
<dbReference type="Proteomes" id="UP001212152">
    <property type="component" value="Unassembled WGS sequence"/>
</dbReference>
<reference evidence="2" key="1">
    <citation type="submission" date="2020-05" db="EMBL/GenBank/DDBJ databases">
        <title>Phylogenomic resolution of chytrid fungi.</title>
        <authorList>
            <person name="Stajich J.E."/>
            <person name="Amses K."/>
            <person name="Simmons R."/>
            <person name="Seto K."/>
            <person name="Myers J."/>
            <person name="Bonds A."/>
            <person name="Quandt C.A."/>
            <person name="Barry K."/>
            <person name="Liu P."/>
            <person name="Grigoriev I."/>
            <person name="Longcore J.E."/>
            <person name="James T.Y."/>
        </authorList>
    </citation>
    <scope>NUCLEOTIDE SEQUENCE</scope>
    <source>
        <strain evidence="2">JEL0379</strain>
    </source>
</reference>
<sequence length="106" mass="11325">MAQGKFKKVTAASGSKSVATSSSAIMKKHSKKQASAAGPKAREGKFIAPKAKALITHKNLQKKLSARSIVQTERLMAARAGATGKLNMRELKKTADDFKAENAKKK</sequence>
<dbReference type="EMBL" id="JADGJQ010000011">
    <property type="protein sequence ID" value="KAJ3181794.1"/>
    <property type="molecule type" value="Genomic_DNA"/>
</dbReference>
<dbReference type="Pfam" id="PF09495">
    <property type="entry name" value="DUF2462"/>
    <property type="match status" value="1"/>
</dbReference>
<evidence type="ECO:0000313" key="2">
    <source>
        <dbReference type="EMBL" id="KAJ3181794.1"/>
    </source>
</evidence>
<organism evidence="2 3">
    <name type="scientific">Geranomyces variabilis</name>
    <dbReference type="NCBI Taxonomy" id="109894"/>
    <lineage>
        <taxon>Eukaryota</taxon>
        <taxon>Fungi</taxon>
        <taxon>Fungi incertae sedis</taxon>
        <taxon>Chytridiomycota</taxon>
        <taxon>Chytridiomycota incertae sedis</taxon>
        <taxon>Chytridiomycetes</taxon>
        <taxon>Spizellomycetales</taxon>
        <taxon>Powellomycetaceae</taxon>
        <taxon>Geranomyces</taxon>
    </lineage>
</organism>
<dbReference type="AlphaFoldDB" id="A0AAD5TNA0"/>
<gene>
    <name evidence="2" type="ORF">HDU87_000812</name>
</gene>
<name>A0AAD5TNA0_9FUNG</name>